<evidence type="ECO:0000313" key="3">
    <source>
        <dbReference type="EMBL" id="QAA81193.1"/>
    </source>
</evidence>
<evidence type="ECO:0000313" key="4">
    <source>
        <dbReference type="Proteomes" id="UP000285517"/>
    </source>
</evidence>
<dbReference type="NCBIfam" id="TIGR04183">
    <property type="entry name" value="Por_Secre_tail"/>
    <property type="match status" value="1"/>
</dbReference>
<proteinExistence type="predicted"/>
<keyword evidence="1" id="KW-0732">Signal</keyword>
<dbReference type="KEGG" id="aev:EI546_05370"/>
<feature type="domain" description="Secretion system C-terminal sorting" evidence="2">
    <location>
        <begin position="27"/>
        <end position="96"/>
    </location>
</feature>
<protein>
    <submittedName>
        <fullName evidence="3">T9SS type A sorting domain-containing protein</fullName>
    </submittedName>
</protein>
<sequence length="103" mass="11641">MGIFQNLRNIGIRIYSAINLLSGTIHFPNPVRNVTFNIAAPKLNREVVAISVHDILGRKILTTEKTFSENTIQFNLPEVLNIGIYMVTISYNGESKNLRIIKK</sequence>
<dbReference type="OrthoDB" id="1652165at2"/>
<dbReference type="InterPro" id="IPR026444">
    <property type="entry name" value="Secre_tail"/>
</dbReference>
<dbReference type="Proteomes" id="UP000285517">
    <property type="component" value="Chromosome"/>
</dbReference>
<keyword evidence="4" id="KW-1185">Reference proteome</keyword>
<gene>
    <name evidence="3" type="ORF">EI546_05370</name>
</gene>
<evidence type="ECO:0000256" key="1">
    <source>
        <dbReference type="ARBA" id="ARBA00022729"/>
    </source>
</evidence>
<name>A0A410G1Q3_9FLAO</name>
<organism evidence="3 4">
    <name type="scientific">Aequorivita ciconiae</name>
    <dbReference type="NCBI Taxonomy" id="2494375"/>
    <lineage>
        <taxon>Bacteria</taxon>
        <taxon>Pseudomonadati</taxon>
        <taxon>Bacteroidota</taxon>
        <taxon>Flavobacteriia</taxon>
        <taxon>Flavobacteriales</taxon>
        <taxon>Flavobacteriaceae</taxon>
        <taxon>Aequorivita</taxon>
    </lineage>
</organism>
<dbReference type="Pfam" id="PF18962">
    <property type="entry name" value="Por_Secre_tail"/>
    <property type="match status" value="1"/>
</dbReference>
<dbReference type="AlphaFoldDB" id="A0A410G1Q3"/>
<evidence type="ECO:0000259" key="2">
    <source>
        <dbReference type="Pfam" id="PF18962"/>
    </source>
</evidence>
<reference evidence="3 4" key="1">
    <citation type="submission" date="2019-01" db="EMBL/GenBank/DDBJ databases">
        <title>Complete genome sequencing of Aequorivita sp. H23M31.</title>
        <authorList>
            <person name="Bae J.-W."/>
        </authorList>
    </citation>
    <scope>NUCLEOTIDE SEQUENCE [LARGE SCALE GENOMIC DNA]</scope>
    <source>
        <strain evidence="3 4">H23M31</strain>
    </source>
</reference>
<dbReference type="EMBL" id="CP034951">
    <property type="protein sequence ID" value="QAA81193.1"/>
    <property type="molecule type" value="Genomic_DNA"/>
</dbReference>
<accession>A0A410G1Q3</accession>